<dbReference type="SUPFAM" id="SSF53720">
    <property type="entry name" value="ALDH-like"/>
    <property type="match status" value="1"/>
</dbReference>
<dbReference type="InterPro" id="IPR016161">
    <property type="entry name" value="Ald_DH/histidinol_DH"/>
</dbReference>
<gene>
    <name evidence="4" type="ordered locus">Snas_6112</name>
</gene>
<dbReference type="PANTHER" id="PTHR42862">
    <property type="entry name" value="DELTA-1-PYRROLINE-5-CARBOXYLATE DEHYDROGENASE 1, ISOFORM A-RELATED"/>
    <property type="match status" value="1"/>
</dbReference>
<keyword evidence="5" id="KW-1185">Reference proteome</keyword>
<dbReference type="Proteomes" id="UP000000844">
    <property type="component" value="Chromosome"/>
</dbReference>
<keyword evidence="1" id="KW-0560">Oxidoreductase</keyword>
<dbReference type="Gene3D" id="3.40.605.10">
    <property type="entry name" value="Aldehyde Dehydrogenase, Chain A, domain 1"/>
    <property type="match status" value="1"/>
</dbReference>
<dbReference type="GO" id="GO:0009898">
    <property type="term" value="C:cytoplasmic side of plasma membrane"/>
    <property type="evidence" value="ECO:0007669"/>
    <property type="project" value="TreeGrafter"/>
</dbReference>
<dbReference type="Pfam" id="PF00171">
    <property type="entry name" value="Aldedh"/>
    <property type="match status" value="1"/>
</dbReference>
<dbReference type="GO" id="GO:0003842">
    <property type="term" value="F:L-glutamate gamma-semialdehyde dehydrogenase activity"/>
    <property type="evidence" value="ECO:0007669"/>
    <property type="project" value="TreeGrafter"/>
</dbReference>
<dbReference type="InterPro" id="IPR016163">
    <property type="entry name" value="Ald_DH_C"/>
</dbReference>
<evidence type="ECO:0000259" key="3">
    <source>
        <dbReference type="Pfam" id="PF00171"/>
    </source>
</evidence>
<evidence type="ECO:0000313" key="5">
    <source>
        <dbReference type="Proteomes" id="UP000000844"/>
    </source>
</evidence>
<proteinExistence type="predicted"/>
<dbReference type="KEGG" id="sna:Snas_6112"/>
<sequence length="575" mass="61168">MTHPLLAKHRDTLDNALAAIADRGYFSIYPESPSPRVYGETAADDGKAAFTALLGQRFDIDQPGVRDHVATEDSPFGIDLGVEYPRTEPGALIDAATAAWPSWRDADPATRAGVCIEILERIHKDVFTMANAVHATTGQPFVMAFQAGGPHALDRGLEGVAYGYFEQTRTPATSYWEKPAGKGQVLAMEKTFTVVPRGVALVVACATFPTWNSYPGLFASLVTGNPVIVKPHPNAVLPLALTVRHAREVLAEAGFDPNLVTLAAERPDDRIAASLATDPRVRIVDFTGSTSFGTWLEDNARHAAVYTEKAGVNTVVIDSTEDFKGLCRNLAFTLCLYSGQMCTTTQAIFLPSDGIDTPEGHLSADEVIAGIAGAVEKLTGDDAKAVELIGAVSAGVADRVGDAAGLGEVVLASRAITHPSYPDARVRTPLLLKVTAEARKSYGTECFGPIAFFVTTSGTAESLNLVREVVTEQGALTMGVYSTDDAVLDATEQVSRDVAVHLSRNLYGGVFVNQTAAFSDFHASGGNPAANASLVDGAYVSGRFRVIESRRHVPPRANSLSRTRERTISPLVVLV</sequence>
<dbReference type="RefSeq" id="WP_013021307.1">
    <property type="nucleotide sequence ID" value="NC_013947.1"/>
</dbReference>
<dbReference type="eggNOG" id="COG1012">
    <property type="taxonomic scope" value="Bacteria"/>
</dbReference>
<dbReference type="AlphaFoldDB" id="D3Q1F6"/>
<feature type="domain" description="Aldehyde dehydrogenase" evidence="3">
    <location>
        <begin position="91"/>
        <end position="488"/>
    </location>
</feature>
<dbReference type="EMBL" id="CP001778">
    <property type="protein sequence ID" value="ADD45736.1"/>
    <property type="molecule type" value="Genomic_DNA"/>
</dbReference>
<dbReference type="InterPro" id="IPR015590">
    <property type="entry name" value="Aldehyde_DH_dom"/>
</dbReference>
<organism evidence="4 5">
    <name type="scientific">Stackebrandtia nassauensis (strain DSM 44728 / CIP 108903 / NRRL B-16338 / NBRC 102104 / LLR-40K-21)</name>
    <dbReference type="NCBI Taxonomy" id="446470"/>
    <lineage>
        <taxon>Bacteria</taxon>
        <taxon>Bacillati</taxon>
        <taxon>Actinomycetota</taxon>
        <taxon>Actinomycetes</taxon>
        <taxon>Glycomycetales</taxon>
        <taxon>Glycomycetaceae</taxon>
        <taxon>Stackebrandtia</taxon>
    </lineage>
</organism>
<accession>D3Q1F6</accession>
<dbReference type="NCBIfam" id="TIGR02288">
    <property type="entry name" value="PaaN_2"/>
    <property type="match status" value="1"/>
</dbReference>
<evidence type="ECO:0000313" key="4">
    <source>
        <dbReference type="EMBL" id="ADD45736.1"/>
    </source>
</evidence>
<evidence type="ECO:0000256" key="1">
    <source>
        <dbReference type="ARBA" id="ARBA00023002"/>
    </source>
</evidence>
<dbReference type="Gene3D" id="3.40.309.10">
    <property type="entry name" value="Aldehyde Dehydrogenase, Chain A, domain 2"/>
    <property type="match status" value="1"/>
</dbReference>
<evidence type="ECO:0000256" key="2">
    <source>
        <dbReference type="ARBA" id="ARBA00023027"/>
    </source>
</evidence>
<dbReference type="InterPro" id="IPR050485">
    <property type="entry name" value="Proline_metab_enzyme"/>
</dbReference>
<dbReference type="GO" id="GO:0010133">
    <property type="term" value="P:L-proline catabolic process to L-glutamate"/>
    <property type="evidence" value="ECO:0007669"/>
    <property type="project" value="TreeGrafter"/>
</dbReference>
<dbReference type="PANTHER" id="PTHR42862:SF1">
    <property type="entry name" value="DELTA-1-PYRROLINE-5-CARBOXYLATE DEHYDROGENASE 2, ISOFORM A-RELATED"/>
    <property type="match status" value="1"/>
</dbReference>
<keyword evidence="2" id="KW-0520">NAD</keyword>
<protein>
    <submittedName>
        <fullName evidence="4">Phenylacetic acid degradation protein paaN</fullName>
    </submittedName>
</protein>
<name>D3Q1F6_STANL</name>
<dbReference type="OrthoDB" id="5288459at2"/>
<dbReference type="STRING" id="446470.Snas_6112"/>
<dbReference type="InterPro" id="IPR016162">
    <property type="entry name" value="Ald_DH_N"/>
</dbReference>
<dbReference type="InterPro" id="IPR011975">
    <property type="entry name" value="PaaN_2"/>
</dbReference>
<reference evidence="4 5" key="1">
    <citation type="journal article" date="2009" name="Stand. Genomic Sci.">
        <title>Complete genome sequence of Stackebrandtia nassauensis type strain (LLR-40K-21).</title>
        <authorList>
            <person name="Munk C."/>
            <person name="Lapidus A."/>
            <person name="Copeland A."/>
            <person name="Jando M."/>
            <person name="Mayilraj S."/>
            <person name="Glavina Del Rio T."/>
            <person name="Nolan M."/>
            <person name="Chen F."/>
            <person name="Lucas S."/>
            <person name="Tice H."/>
            <person name="Cheng J.F."/>
            <person name="Han C."/>
            <person name="Detter J.C."/>
            <person name="Bruce D."/>
            <person name="Goodwin L."/>
            <person name="Chain P."/>
            <person name="Pitluck S."/>
            <person name="Goker M."/>
            <person name="Ovchinikova G."/>
            <person name="Pati A."/>
            <person name="Ivanova N."/>
            <person name="Mavromatis K."/>
            <person name="Chen A."/>
            <person name="Palaniappan K."/>
            <person name="Land M."/>
            <person name="Hauser L."/>
            <person name="Chang Y.J."/>
            <person name="Jeffries C.D."/>
            <person name="Bristow J."/>
            <person name="Eisen J.A."/>
            <person name="Markowitz V."/>
            <person name="Hugenholtz P."/>
            <person name="Kyrpides N.C."/>
            <person name="Klenk H.P."/>
        </authorList>
    </citation>
    <scope>NUCLEOTIDE SEQUENCE [LARGE SCALE GENOMIC DNA]</scope>
    <source>
        <strain evidence="5">DSM 44728 / CIP 108903 / NRRL B-16338 / NBRC 102104 / LLR-40K-21</strain>
    </source>
</reference>
<dbReference type="HOGENOM" id="CLU_036377_1_0_11"/>